<accession>A0AAP0QQY4</accession>
<dbReference type="EMBL" id="JBCGBO010000004">
    <property type="protein sequence ID" value="KAK9208811.1"/>
    <property type="molecule type" value="Genomic_DNA"/>
</dbReference>
<gene>
    <name evidence="5" type="ORF">WN944_001171</name>
</gene>
<dbReference type="AlphaFoldDB" id="A0AAP0QQY4"/>
<evidence type="ECO:0000256" key="3">
    <source>
        <dbReference type="ARBA" id="ARBA00022801"/>
    </source>
</evidence>
<reference evidence="5 6" key="1">
    <citation type="submission" date="2024-05" db="EMBL/GenBank/DDBJ databases">
        <title>Haplotype-resolved chromosome-level genome assembly of Huyou (Citrus changshanensis).</title>
        <authorList>
            <person name="Miao C."/>
            <person name="Chen W."/>
            <person name="Wu Y."/>
            <person name="Wang L."/>
            <person name="Zhao S."/>
            <person name="Grierson D."/>
            <person name="Xu C."/>
            <person name="Chen K."/>
        </authorList>
    </citation>
    <scope>NUCLEOTIDE SEQUENCE [LARGE SCALE GENOMIC DNA]</scope>
    <source>
        <strain evidence="5">01-14</strain>
        <tissue evidence="5">Leaf</tissue>
    </source>
</reference>
<dbReference type="GO" id="GO:0008234">
    <property type="term" value="F:cysteine-type peptidase activity"/>
    <property type="evidence" value="ECO:0007669"/>
    <property type="project" value="InterPro"/>
</dbReference>
<evidence type="ECO:0000313" key="5">
    <source>
        <dbReference type="EMBL" id="KAK9208811.1"/>
    </source>
</evidence>
<sequence>MEQSALIVGANVDGFAQAASVGKPFMPDFQRCQKFLFIVNVKEGYGEVWDPLLMVEVIENLHSLDSIFHFKLPPNAKPSTRFIWFPIGSGEGVPKQPNEFDCGIYVIKFMETPGLIPNKSYMHDSQDVRGRLAVQLIDSAFNEARDGLFAQANVTFDEHAAQARAISSTQKSNTYRIGTKALGKSQKKPEKITTINVRSSSWGSCEIPHFVIGLAMES</sequence>
<evidence type="ECO:0000313" key="6">
    <source>
        <dbReference type="Proteomes" id="UP001428341"/>
    </source>
</evidence>
<comment type="similarity">
    <text evidence="1">Belongs to the peptidase C48 family.</text>
</comment>
<keyword evidence="3" id="KW-0378">Hydrolase</keyword>
<dbReference type="SUPFAM" id="SSF54001">
    <property type="entry name" value="Cysteine proteinases"/>
    <property type="match status" value="1"/>
</dbReference>
<keyword evidence="2" id="KW-0645">Protease</keyword>
<protein>
    <recommendedName>
        <fullName evidence="4">Ubiquitin-like protease family profile domain-containing protein</fullName>
    </recommendedName>
</protein>
<comment type="caution">
    <text evidence="5">The sequence shown here is derived from an EMBL/GenBank/DDBJ whole genome shotgun (WGS) entry which is preliminary data.</text>
</comment>
<dbReference type="Gene3D" id="3.40.395.10">
    <property type="entry name" value="Adenoviral Proteinase, Chain A"/>
    <property type="match status" value="1"/>
</dbReference>
<evidence type="ECO:0000259" key="4">
    <source>
        <dbReference type="PROSITE" id="PS50600"/>
    </source>
</evidence>
<dbReference type="InterPro" id="IPR038765">
    <property type="entry name" value="Papain-like_cys_pep_sf"/>
</dbReference>
<proteinExistence type="inferred from homology"/>
<organism evidence="5 6">
    <name type="scientific">Citrus x changshan-huyou</name>
    <dbReference type="NCBI Taxonomy" id="2935761"/>
    <lineage>
        <taxon>Eukaryota</taxon>
        <taxon>Viridiplantae</taxon>
        <taxon>Streptophyta</taxon>
        <taxon>Embryophyta</taxon>
        <taxon>Tracheophyta</taxon>
        <taxon>Spermatophyta</taxon>
        <taxon>Magnoliopsida</taxon>
        <taxon>eudicotyledons</taxon>
        <taxon>Gunneridae</taxon>
        <taxon>Pentapetalae</taxon>
        <taxon>rosids</taxon>
        <taxon>malvids</taxon>
        <taxon>Sapindales</taxon>
        <taxon>Rutaceae</taxon>
        <taxon>Aurantioideae</taxon>
        <taxon>Citrus</taxon>
    </lineage>
</organism>
<keyword evidence="6" id="KW-1185">Reference proteome</keyword>
<name>A0AAP0QQY4_9ROSI</name>
<evidence type="ECO:0000256" key="2">
    <source>
        <dbReference type="ARBA" id="ARBA00022670"/>
    </source>
</evidence>
<dbReference type="Proteomes" id="UP001428341">
    <property type="component" value="Unassembled WGS sequence"/>
</dbReference>
<dbReference type="PROSITE" id="PS50600">
    <property type="entry name" value="ULP_PROTEASE"/>
    <property type="match status" value="1"/>
</dbReference>
<evidence type="ECO:0000256" key="1">
    <source>
        <dbReference type="ARBA" id="ARBA00005234"/>
    </source>
</evidence>
<dbReference type="GO" id="GO:0006508">
    <property type="term" value="P:proteolysis"/>
    <property type="evidence" value="ECO:0007669"/>
    <property type="project" value="UniProtKB-KW"/>
</dbReference>
<dbReference type="Pfam" id="PF02902">
    <property type="entry name" value="Peptidase_C48"/>
    <property type="match status" value="1"/>
</dbReference>
<feature type="domain" description="Ubiquitin-like protease family profile" evidence="4">
    <location>
        <begin position="1"/>
        <end position="113"/>
    </location>
</feature>
<dbReference type="InterPro" id="IPR003653">
    <property type="entry name" value="Peptidase_C48_C"/>
</dbReference>